<proteinExistence type="predicted"/>
<reference evidence="1 2" key="1">
    <citation type="submission" date="2021-07" db="EMBL/GenBank/DDBJ databases">
        <title>The Aristolochia fimbriata genome: insights into angiosperm evolution, floral development and chemical biosynthesis.</title>
        <authorList>
            <person name="Jiao Y."/>
        </authorList>
    </citation>
    <scope>NUCLEOTIDE SEQUENCE [LARGE SCALE GENOMIC DNA]</scope>
    <source>
        <strain evidence="1">IBCAS-2021</strain>
        <tissue evidence="1">Leaf</tissue>
    </source>
</reference>
<dbReference type="EMBL" id="JAINDJ010000004">
    <property type="protein sequence ID" value="KAG9451126.1"/>
    <property type="molecule type" value="Genomic_DNA"/>
</dbReference>
<gene>
    <name evidence="1" type="ORF">H6P81_011091</name>
</gene>
<dbReference type="PANTHER" id="PTHR33344">
    <property type="entry name" value="OS02G0761600 PROTEIN"/>
    <property type="match status" value="1"/>
</dbReference>
<evidence type="ECO:0000313" key="2">
    <source>
        <dbReference type="Proteomes" id="UP000825729"/>
    </source>
</evidence>
<keyword evidence="2" id="KW-1185">Reference proteome</keyword>
<dbReference type="PANTHER" id="PTHR33344:SF1">
    <property type="entry name" value="OS06G0214100 PROTEIN"/>
    <property type="match status" value="1"/>
</dbReference>
<comment type="caution">
    <text evidence="1">The sequence shown here is derived from an EMBL/GenBank/DDBJ whole genome shotgun (WGS) entry which is preliminary data.</text>
</comment>
<dbReference type="AlphaFoldDB" id="A0AAV7EU17"/>
<evidence type="ECO:0000313" key="1">
    <source>
        <dbReference type="EMBL" id="KAG9451126.1"/>
    </source>
</evidence>
<accession>A0AAV7EU17</accession>
<name>A0AAV7EU17_ARIFI</name>
<organism evidence="1 2">
    <name type="scientific">Aristolochia fimbriata</name>
    <name type="common">White veined hardy Dutchman's pipe vine</name>
    <dbReference type="NCBI Taxonomy" id="158543"/>
    <lineage>
        <taxon>Eukaryota</taxon>
        <taxon>Viridiplantae</taxon>
        <taxon>Streptophyta</taxon>
        <taxon>Embryophyta</taxon>
        <taxon>Tracheophyta</taxon>
        <taxon>Spermatophyta</taxon>
        <taxon>Magnoliopsida</taxon>
        <taxon>Magnoliidae</taxon>
        <taxon>Piperales</taxon>
        <taxon>Aristolochiaceae</taxon>
        <taxon>Aristolochia</taxon>
    </lineage>
</organism>
<dbReference type="Proteomes" id="UP000825729">
    <property type="component" value="Unassembled WGS sequence"/>
</dbReference>
<protein>
    <submittedName>
        <fullName evidence="1">Uncharacterized protein</fullName>
    </submittedName>
</protein>
<sequence length="326" mass="36671">MANQSSSSARFYKCSTIIICCINIVVALYVLHSFCASFYIFSGGDNASSDSYIGAKYSEEHIRKMVGSIHVRQASEPTELMKLIKKMEELFGEDQTLNISVSLKQKVTDEVLHLLKQLPANANLTEQRASLEAWHKEKLQEAKQIAVGNATSNLTITREEAMTLERILEADLTLLLENIGLWLPPEIINKENSDQPKNDLELEDDIIAGPPIPPDCHAEPHTDYDGAAVRWGLTHHKESAADCCKACLDQAKRAKPGEMKCNIWVYCPSENGCYSPDIYEHKHQECWLKQAEKPRLNFKDRYSDSYRSAHPTAPFIVPWMSGVVST</sequence>